<reference evidence="3" key="1">
    <citation type="journal article" date="2019" name="Int. J. Syst. Evol. Microbiol.">
        <title>The Global Catalogue of Microorganisms (GCM) 10K type strain sequencing project: providing services to taxonomists for standard genome sequencing and annotation.</title>
        <authorList>
            <consortium name="The Broad Institute Genomics Platform"/>
            <consortium name="The Broad Institute Genome Sequencing Center for Infectious Disease"/>
            <person name="Wu L."/>
            <person name="Ma J."/>
        </authorList>
    </citation>
    <scope>NUCLEOTIDE SEQUENCE [LARGE SCALE GENOMIC DNA]</scope>
    <source>
        <strain evidence="3">JCM 9371</strain>
    </source>
</reference>
<keyword evidence="1" id="KW-0472">Membrane</keyword>
<feature type="transmembrane region" description="Helical" evidence="1">
    <location>
        <begin position="68"/>
        <end position="88"/>
    </location>
</feature>
<proteinExistence type="predicted"/>
<dbReference type="Proteomes" id="UP001597063">
    <property type="component" value="Unassembled WGS sequence"/>
</dbReference>
<keyword evidence="1" id="KW-1133">Transmembrane helix</keyword>
<keyword evidence="3" id="KW-1185">Reference proteome</keyword>
<dbReference type="EMBL" id="JBHTGP010000039">
    <property type="protein sequence ID" value="MFD0692328.1"/>
    <property type="molecule type" value="Genomic_DNA"/>
</dbReference>
<accession>A0ABW2Y195</accession>
<dbReference type="RefSeq" id="WP_131760081.1">
    <property type="nucleotide sequence ID" value="NZ_CAACUY010000101.1"/>
</dbReference>
<sequence length="326" mass="35492">MTESLVKALVDPWTSRWKSTAIGAALLFWLTGAVCYMLTHSTAAAVCATSRSAGSPFWCVITPYPKAAAIALPLLAVAVVATTAAVCARLAPVMITFLAEASWSRLPFLRPLARCRIRRHEKIRKHYGEHAEMASKRTPNDWVEAARDDAVIESRRDYARGELVVGPTRLANIFTATAARIEEAYGLNLQTCWPYLVAVLPPESRADLSAQAAAFQLRAQGLLLALALPLWSLLLGISWWTAVLWLVATVLLIAGHRSMIDAARSYLTEIEALMGLHRRALYDGLGFPRPASTESEPATGKGLSDYLNANTATPTELQWPDSPAPS</sequence>
<evidence type="ECO:0000313" key="3">
    <source>
        <dbReference type="Proteomes" id="UP001597063"/>
    </source>
</evidence>
<organism evidence="2 3">
    <name type="scientific">Actinomadura fibrosa</name>
    <dbReference type="NCBI Taxonomy" id="111802"/>
    <lineage>
        <taxon>Bacteria</taxon>
        <taxon>Bacillati</taxon>
        <taxon>Actinomycetota</taxon>
        <taxon>Actinomycetes</taxon>
        <taxon>Streptosporangiales</taxon>
        <taxon>Thermomonosporaceae</taxon>
        <taxon>Actinomadura</taxon>
    </lineage>
</organism>
<evidence type="ECO:0000256" key="1">
    <source>
        <dbReference type="SAM" id="Phobius"/>
    </source>
</evidence>
<comment type="caution">
    <text evidence="2">The sequence shown here is derived from an EMBL/GenBank/DDBJ whole genome shotgun (WGS) entry which is preliminary data.</text>
</comment>
<gene>
    <name evidence="2" type="ORF">ACFQZM_48125</name>
</gene>
<protein>
    <submittedName>
        <fullName evidence="2">Uncharacterized protein</fullName>
    </submittedName>
</protein>
<keyword evidence="1" id="KW-0812">Transmembrane</keyword>
<evidence type="ECO:0000313" key="2">
    <source>
        <dbReference type="EMBL" id="MFD0692328.1"/>
    </source>
</evidence>
<name>A0ABW2Y195_9ACTN</name>